<feature type="chain" id="PRO_5020892536" evidence="2">
    <location>
        <begin position="20"/>
        <end position="138"/>
    </location>
</feature>
<dbReference type="Proteomes" id="UP000295741">
    <property type="component" value="Unassembled WGS sequence"/>
</dbReference>
<dbReference type="RefSeq" id="WP_133472596.1">
    <property type="nucleotide sequence ID" value="NZ_SNWP01000010.1"/>
</dbReference>
<name>A0A4R6IYU6_9BACT</name>
<evidence type="ECO:0000313" key="5">
    <source>
        <dbReference type="Proteomes" id="UP000295741"/>
    </source>
</evidence>
<organism evidence="4 5">
    <name type="scientific">Sediminibacterium goheungense</name>
    <dbReference type="NCBI Taxonomy" id="1086393"/>
    <lineage>
        <taxon>Bacteria</taxon>
        <taxon>Pseudomonadati</taxon>
        <taxon>Bacteroidota</taxon>
        <taxon>Chitinophagia</taxon>
        <taxon>Chitinophagales</taxon>
        <taxon>Chitinophagaceae</taxon>
        <taxon>Sediminibacterium</taxon>
    </lineage>
</organism>
<keyword evidence="2" id="KW-0732">Signal</keyword>
<dbReference type="Gene3D" id="3.30.70.1060">
    <property type="entry name" value="Dimeric alpha+beta barrel"/>
    <property type="match status" value="1"/>
</dbReference>
<reference evidence="4 5" key="1">
    <citation type="submission" date="2019-03" db="EMBL/GenBank/DDBJ databases">
        <title>Genomic Encyclopedia of Archaeal and Bacterial Type Strains, Phase II (KMG-II): from individual species to whole genera.</title>
        <authorList>
            <person name="Goeker M."/>
        </authorList>
    </citation>
    <scope>NUCLEOTIDE SEQUENCE [LARGE SCALE GENOMIC DNA]</scope>
    <source>
        <strain evidence="4 5">DSM 28323</strain>
    </source>
</reference>
<dbReference type="EMBL" id="SNWP01000010">
    <property type="protein sequence ID" value="TDO28029.1"/>
    <property type="molecule type" value="Genomic_DNA"/>
</dbReference>
<comment type="caution">
    <text evidence="4">The sequence shown here is derived from an EMBL/GenBank/DDBJ whole genome shotgun (WGS) entry which is preliminary data.</text>
</comment>
<feature type="signal peptide" evidence="2">
    <location>
        <begin position="1"/>
        <end position="19"/>
    </location>
</feature>
<protein>
    <submittedName>
        <fullName evidence="4">Uncharacterized protein YciI</fullName>
    </submittedName>
</protein>
<gene>
    <name evidence="4" type="ORF">BC659_0087</name>
</gene>
<dbReference type="InterPro" id="IPR005545">
    <property type="entry name" value="YCII"/>
</dbReference>
<dbReference type="OrthoDB" id="8481699at2"/>
<evidence type="ECO:0000259" key="3">
    <source>
        <dbReference type="Pfam" id="PF03795"/>
    </source>
</evidence>
<sequence length="138" mass="15576">MKKGILFLLVTLFTTMVMAQNNQGSKKPEEQIRKYWFVMLIKGPNRNQDSATAAKIQKGHMDNMDRLYNEGKLKVAGPFGDGKDWQGIFIFDCATKEEVETLLKTDPAIAAGRLIYDLRPWYTAPIGSFVPGKPKQAH</sequence>
<comment type="similarity">
    <text evidence="1">Belongs to the YciI family.</text>
</comment>
<proteinExistence type="inferred from homology"/>
<keyword evidence="5" id="KW-1185">Reference proteome</keyword>
<accession>A0A4R6IYU6</accession>
<dbReference type="SUPFAM" id="SSF54909">
    <property type="entry name" value="Dimeric alpha+beta barrel"/>
    <property type="match status" value="1"/>
</dbReference>
<evidence type="ECO:0000313" key="4">
    <source>
        <dbReference type="EMBL" id="TDO28029.1"/>
    </source>
</evidence>
<evidence type="ECO:0000256" key="1">
    <source>
        <dbReference type="ARBA" id="ARBA00007689"/>
    </source>
</evidence>
<evidence type="ECO:0000256" key="2">
    <source>
        <dbReference type="SAM" id="SignalP"/>
    </source>
</evidence>
<dbReference type="AlphaFoldDB" id="A0A4R6IYU6"/>
<dbReference type="Pfam" id="PF03795">
    <property type="entry name" value="YCII"/>
    <property type="match status" value="1"/>
</dbReference>
<feature type="domain" description="YCII-related" evidence="3">
    <location>
        <begin position="46"/>
        <end position="121"/>
    </location>
</feature>
<dbReference type="InterPro" id="IPR011008">
    <property type="entry name" value="Dimeric_a/b-barrel"/>
</dbReference>